<keyword evidence="1" id="KW-0812">Transmembrane</keyword>
<dbReference type="Proteomes" id="UP001197974">
    <property type="component" value="Chromosome"/>
</dbReference>
<accession>A0ABY9JX16</accession>
<keyword evidence="4" id="KW-1185">Reference proteome</keyword>
<dbReference type="InterPro" id="IPR012340">
    <property type="entry name" value="NA-bd_OB-fold"/>
</dbReference>
<organism evidence="3 4">
    <name type="scientific">Bacillus carboniphilus</name>
    <dbReference type="NCBI Taxonomy" id="86663"/>
    <lineage>
        <taxon>Bacteria</taxon>
        <taxon>Bacillati</taxon>
        <taxon>Bacillota</taxon>
        <taxon>Bacilli</taxon>
        <taxon>Bacillales</taxon>
        <taxon>Bacillaceae</taxon>
        <taxon>Bacillus</taxon>
    </lineage>
</organism>
<feature type="transmembrane region" description="Helical" evidence="1">
    <location>
        <begin position="12"/>
        <end position="29"/>
    </location>
</feature>
<dbReference type="Pfam" id="PF25842">
    <property type="entry name" value="NfeD_TM"/>
    <property type="match status" value="1"/>
</dbReference>
<dbReference type="Gene3D" id="2.40.50.140">
    <property type="entry name" value="Nucleic acid-binding proteins"/>
    <property type="match status" value="1"/>
</dbReference>
<evidence type="ECO:0000313" key="3">
    <source>
        <dbReference type="EMBL" id="WLR43048.1"/>
    </source>
</evidence>
<dbReference type="InterPro" id="IPR058653">
    <property type="entry name" value="NfeD2_TM"/>
</dbReference>
<feature type="domain" description="Membrane protein NfeD2 N-terminal transmembrane" evidence="2">
    <location>
        <begin position="1"/>
        <end position="101"/>
    </location>
</feature>
<protein>
    <recommendedName>
        <fullName evidence="2">Membrane protein NfeD2 N-terminal transmembrane domain-containing protein</fullName>
    </recommendedName>
</protein>
<dbReference type="EMBL" id="CP129013">
    <property type="protein sequence ID" value="WLR43048.1"/>
    <property type="molecule type" value="Genomic_DNA"/>
</dbReference>
<dbReference type="RefSeq" id="WP_226538865.1">
    <property type="nucleotide sequence ID" value="NZ_CP129013.1"/>
</dbReference>
<feature type="transmembrane region" description="Helical" evidence="1">
    <location>
        <begin position="68"/>
        <end position="93"/>
    </location>
</feature>
<evidence type="ECO:0000256" key="1">
    <source>
        <dbReference type="SAM" id="Phobius"/>
    </source>
</evidence>
<name>A0ABY9JX16_9BACI</name>
<keyword evidence="1" id="KW-0472">Membrane</keyword>
<reference evidence="3 4" key="1">
    <citation type="submission" date="2023-06" db="EMBL/GenBank/DDBJ databases">
        <title>Five Gram-positive bacteria isolated from mangrove sediments in Shenzhen, Guangdong, China.</title>
        <authorList>
            <person name="Yu S."/>
            <person name="Zheng W."/>
            <person name="Huang Y."/>
        </authorList>
    </citation>
    <scope>NUCLEOTIDE SEQUENCE [LARGE SCALE GENOMIC DNA]</scope>
    <source>
        <strain evidence="3 4">SaN35-3</strain>
    </source>
</reference>
<sequence length="177" mass="19175">MELFGSQIESIYLIVLIVSSLLTVLYIFFGDIIEGMSESTGFLNPTLILSFFTFLSAIGYILEKLTPFGTSAVLGISIILALALDTLLNYFVLIPLSNAEESLVYTEDSLKGRVGRVITSIPKDGFGEVLIESYSGAVAKSAVSFDNIDIASGENILVIDVINGVLHVTIQESFDDY</sequence>
<gene>
    <name evidence="3" type="ORF">LC087_02180</name>
</gene>
<keyword evidence="1" id="KW-1133">Transmembrane helix</keyword>
<proteinExistence type="predicted"/>
<evidence type="ECO:0000259" key="2">
    <source>
        <dbReference type="Pfam" id="PF25842"/>
    </source>
</evidence>
<feature type="transmembrane region" description="Helical" evidence="1">
    <location>
        <begin position="41"/>
        <end position="62"/>
    </location>
</feature>
<evidence type="ECO:0000313" key="4">
    <source>
        <dbReference type="Proteomes" id="UP001197974"/>
    </source>
</evidence>